<dbReference type="SUPFAM" id="SSF51126">
    <property type="entry name" value="Pectin lyase-like"/>
    <property type="match status" value="1"/>
</dbReference>
<organism evidence="1">
    <name type="scientific">marine sediment metagenome</name>
    <dbReference type="NCBI Taxonomy" id="412755"/>
    <lineage>
        <taxon>unclassified sequences</taxon>
        <taxon>metagenomes</taxon>
        <taxon>ecological metagenomes</taxon>
    </lineage>
</organism>
<dbReference type="EMBL" id="LAZR01048935">
    <property type="protein sequence ID" value="KKK90797.1"/>
    <property type="molecule type" value="Genomic_DNA"/>
</dbReference>
<proteinExistence type="predicted"/>
<name>A0A0F8ZAE5_9ZZZZ</name>
<dbReference type="AlphaFoldDB" id="A0A0F8ZAE5"/>
<gene>
    <name evidence="1" type="ORF">LCGC14_2719410</name>
</gene>
<feature type="non-terminal residue" evidence="1">
    <location>
        <position position="235"/>
    </location>
</feature>
<protein>
    <recommendedName>
        <fullName evidence="2">Right handed beta helix domain-containing protein</fullName>
    </recommendedName>
</protein>
<sequence length="235" mass="24663">MANWSATEISTVGSGRTYTTLAAWWAAKGGSGTTAPHAECYTGADLGTVTISGAVGTPTSDYYVRIYTATGERHDGTRSGTTGTYLNTGNQHGIDVQENYTRIEGLRLYRSNGQQKGAIALTNSVTNILVDGCVVVGIGNQATTYQWAYSIANNVTATVQNCLAYGTTGAKTGINSSAFRCWYCGAVSILNCAVTGWTDASGVYDAGFFAANTTTPVVWTNCVSIGNSTGNDFER</sequence>
<accession>A0A0F8ZAE5</accession>
<reference evidence="1" key="1">
    <citation type="journal article" date="2015" name="Nature">
        <title>Complex archaea that bridge the gap between prokaryotes and eukaryotes.</title>
        <authorList>
            <person name="Spang A."/>
            <person name="Saw J.H."/>
            <person name="Jorgensen S.L."/>
            <person name="Zaremba-Niedzwiedzka K."/>
            <person name="Martijn J."/>
            <person name="Lind A.E."/>
            <person name="van Eijk R."/>
            <person name="Schleper C."/>
            <person name="Guy L."/>
            <person name="Ettema T.J."/>
        </authorList>
    </citation>
    <scope>NUCLEOTIDE SEQUENCE</scope>
</reference>
<evidence type="ECO:0008006" key="2">
    <source>
        <dbReference type="Google" id="ProtNLM"/>
    </source>
</evidence>
<evidence type="ECO:0000313" key="1">
    <source>
        <dbReference type="EMBL" id="KKK90797.1"/>
    </source>
</evidence>
<dbReference type="InterPro" id="IPR011050">
    <property type="entry name" value="Pectin_lyase_fold/virulence"/>
</dbReference>
<comment type="caution">
    <text evidence="1">The sequence shown here is derived from an EMBL/GenBank/DDBJ whole genome shotgun (WGS) entry which is preliminary data.</text>
</comment>